<dbReference type="RefSeq" id="WP_024382267.1">
    <property type="nucleotide sequence ID" value="NZ_ALLE01000001.1"/>
</dbReference>
<name>A0A075SH70_STRSU</name>
<dbReference type="EMBL" id="CP008921">
    <property type="protein sequence ID" value="AIG43193.1"/>
    <property type="molecule type" value="Genomic_DNA"/>
</dbReference>
<dbReference type="Proteomes" id="UP000028185">
    <property type="component" value="Chromosome"/>
</dbReference>
<reference evidence="2 3" key="1">
    <citation type="journal article" date="2014" name="Genome Announc.">
        <title>Whole-Genome Sequence of Streptococcus suis Serotype 4 Reference Strain 6407.</title>
        <authorList>
            <person name="Wang K."/>
            <person name="Chen J."/>
            <person name="Yao H."/>
            <person name="Lu C."/>
        </authorList>
    </citation>
    <scope>NUCLEOTIDE SEQUENCE [LARGE SCALE GENOMIC DNA]</scope>
    <source>
        <strain evidence="2">6407</strain>
    </source>
</reference>
<dbReference type="SUPFAM" id="SSF53448">
    <property type="entry name" value="Nucleotide-diphospho-sugar transferases"/>
    <property type="match status" value="1"/>
</dbReference>
<feature type="domain" description="Glycosyltransferase 2-like" evidence="1">
    <location>
        <begin position="6"/>
        <end position="168"/>
    </location>
</feature>
<dbReference type="PANTHER" id="PTHR10859">
    <property type="entry name" value="GLYCOSYL TRANSFERASE"/>
    <property type="match status" value="1"/>
</dbReference>
<dbReference type="InterPro" id="IPR029044">
    <property type="entry name" value="Nucleotide-diphossugar_trans"/>
</dbReference>
<evidence type="ECO:0000259" key="1">
    <source>
        <dbReference type="Pfam" id="PF00535"/>
    </source>
</evidence>
<gene>
    <name evidence="2" type="ORF">ID09_03700</name>
</gene>
<sequence length="238" mass="26629">MKVLMIIPAYNEEESILQTVQGIIDYRNSVNFQLDYVVINDGSTDHTKEILIQNKLNAVHLVQNLGIGGAVQTGYKYALDNDYDVAVQFDGDGQHDIRSLNSLIQPILVDQADMVIGSRFVGDTLSEFQTSFMRRFGIGVISNMIKLTTGNRIWDTTSGYRLGNRKVIAQFAKRYPIKYPEPESTVHLLKQNFQVVEAPANMFERAGGVSSITPLKSIRYMVEVCSSILIASLMKEGE</sequence>
<protein>
    <submittedName>
        <fullName evidence="2">Glycosyl transferase family 2</fullName>
    </submittedName>
</protein>
<dbReference type="PANTHER" id="PTHR10859:SF114">
    <property type="entry name" value="DOLICHOL-PHOSPHATE MANNOSYLTRANSFERASE"/>
    <property type="match status" value="1"/>
</dbReference>
<keyword evidence="2" id="KW-0808">Transferase</keyword>
<dbReference type="HOGENOM" id="CLU_033536_7_4_9"/>
<proteinExistence type="predicted"/>
<accession>A0A075SH70</accession>
<evidence type="ECO:0000313" key="2">
    <source>
        <dbReference type="EMBL" id="AIG43193.1"/>
    </source>
</evidence>
<dbReference type="PATRIC" id="fig|1214179.4.peg.707"/>
<organism evidence="2 3">
    <name type="scientific">Streptococcus suis 6407</name>
    <dbReference type="NCBI Taxonomy" id="1214179"/>
    <lineage>
        <taxon>Bacteria</taxon>
        <taxon>Bacillati</taxon>
        <taxon>Bacillota</taxon>
        <taxon>Bacilli</taxon>
        <taxon>Lactobacillales</taxon>
        <taxon>Streptococcaceae</taxon>
        <taxon>Streptococcus</taxon>
    </lineage>
</organism>
<dbReference type="Gene3D" id="3.90.550.10">
    <property type="entry name" value="Spore Coat Polysaccharide Biosynthesis Protein SpsA, Chain A"/>
    <property type="match status" value="1"/>
</dbReference>
<dbReference type="GO" id="GO:0016740">
    <property type="term" value="F:transferase activity"/>
    <property type="evidence" value="ECO:0007669"/>
    <property type="project" value="UniProtKB-KW"/>
</dbReference>
<dbReference type="Pfam" id="PF00535">
    <property type="entry name" value="Glycos_transf_2"/>
    <property type="match status" value="1"/>
</dbReference>
<dbReference type="AlphaFoldDB" id="A0A075SH70"/>
<dbReference type="CDD" id="cd04179">
    <property type="entry name" value="DPM_DPG-synthase_like"/>
    <property type="match status" value="1"/>
</dbReference>
<evidence type="ECO:0000313" key="3">
    <source>
        <dbReference type="Proteomes" id="UP000028185"/>
    </source>
</evidence>
<dbReference type="GO" id="GO:0006487">
    <property type="term" value="P:protein N-linked glycosylation"/>
    <property type="evidence" value="ECO:0007669"/>
    <property type="project" value="TreeGrafter"/>
</dbReference>
<dbReference type="InterPro" id="IPR001173">
    <property type="entry name" value="Glyco_trans_2-like"/>
</dbReference>